<dbReference type="EMBL" id="JAACFV010000185">
    <property type="protein sequence ID" value="KAF7503303.1"/>
    <property type="molecule type" value="Genomic_DNA"/>
</dbReference>
<name>A0A8H7A723_9EURO</name>
<comment type="caution">
    <text evidence="2">The sequence shown here is derived from an EMBL/GenBank/DDBJ whole genome shotgun (WGS) entry which is preliminary data.</text>
</comment>
<sequence>MPTTRTMDEKVERFRGPSKDPESKTAGPFSRSRFLHALRKSSSIQLNLISHSFFRDFTQLTSTLPLCYQFSYPRNSNLPIPPSFLDLGIKYILRKLVNGKAGFANPTDGGWVYTL</sequence>
<feature type="region of interest" description="Disordered" evidence="1">
    <location>
        <begin position="1"/>
        <end position="28"/>
    </location>
</feature>
<gene>
    <name evidence="2" type="ORF">GJ744_003984</name>
</gene>
<feature type="compositionally biased region" description="Basic and acidic residues" evidence="1">
    <location>
        <begin position="1"/>
        <end position="23"/>
    </location>
</feature>
<evidence type="ECO:0000313" key="3">
    <source>
        <dbReference type="Proteomes" id="UP000606974"/>
    </source>
</evidence>
<protein>
    <submittedName>
        <fullName evidence="2">Uncharacterized protein</fullName>
    </submittedName>
</protein>
<dbReference type="AlphaFoldDB" id="A0A8H7A723"/>
<keyword evidence="3" id="KW-1185">Reference proteome</keyword>
<evidence type="ECO:0000256" key="1">
    <source>
        <dbReference type="SAM" id="MobiDB-lite"/>
    </source>
</evidence>
<organism evidence="2 3">
    <name type="scientific">Endocarpon pusillum</name>
    <dbReference type="NCBI Taxonomy" id="364733"/>
    <lineage>
        <taxon>Eukaryota</taxon>
        <taxon>Fungi</taxon>
        <taxon>Dikarya</taxon>
        <taxon>Ascomycota</taxon>
        <taxon>Pezizomycotina</taxon>
        <taxon>Eurotiomycetes</taxon>
        <taxon>Chaetothyriomycetidae</taxon>
        <taxon>Verrucariales</taxon>
        <taxon>Verrucariaceae</taxon>
        <taxon>Endocarpon</taxon>
    </lineage>
</organism>
<accession>A0A8H7A723</accession>
<proteinExistence type="predicted"/>
<evidence type="ECO:0000313" key="2">
    <source>
        <dbReference type="EMBL" id="KAF7503303.1"/>
    </source>
</evidence>
<reference evidence="2" key="1">
    <citation type="submission" date="2020-02" db="EMBL/GenBank/DDBJ databases">
        <authorList>
            <person name="Palmer J.M."/>
        </authorList>
    </citation>
    <scope>NUCLEOTIDE SEQUENCE</scope>
    <source>
        <strain evidence="2">EPUS1.4</strain>
        <tissue evidence="2">Thallus</tissue>
    </source>
</reference>
<dbReference type="Proteomes" id="UP000606974">
    <property type="component" value="Unassembled WGS sequence"/>
</dbReference>